<protein>
    <submittedName>
        <fullName evidence="1">Uncharacterized protein</fullName>
    </submittedName>
</protein>
<evidence type="ECO:0000313" key="2">
    <source>
        <dbReference type="Proteomes" id="UP000018680"/>
    </source>
</evidence>
<gene>
    <name evidence="1" type="ORF">L21SP2_1833</name>
</gene>
<dbReference type="STRING" id="1307761.L21SP2_1833"/>
<dbReference type="HOGENOM" id="CLU_3173006_0_0_12"/>
<organism evidence="1 2">
    <name type="scientific">Salinispira pacifica</name>
    <dbReference type="NCBI Taxonomy" id="1307761"/>
    <lineage>
        <taxon>Bacteria</taxon>
        <taxon>Pseudomonadati</taxon>
        <taxon>Spirochaetota</taxon>
        <taxon>Spirochaetia</taxon>
        <taxon>Spirochaetales</taxon>
        <taxon>Spirochaetaceae</taxon>
        <taxon>Salinispira</taxon>
    </lineage>
</organism>
<dbReference type="AlphaFoldDB" id="V5WHC4"/>
<accession>V5WHC4</accession>
<sequence>MPVSGNLFRAHKLKHYTIGKELTRKIPLLTMRLTSVNKYEVVPGQRV</sequence>
<dbReference type="EMBL" id="CP006939">
    <property type="protein sequence ID" value="AHC15208.1"/>
    <property type="molecule type" value="Genomic_DNA"/>
</dbReference>
<dbReference type="KEGG" id="slr:L21SP2_1833"/>
<evidence type="ECO:0000313" key="1">
    <source>
        <dbReference type="EMBL" id="AHC15208.1"/>
    </source>
</evidence>
<keyword evidence="2" id="KW-1185">Reference proteome</keyword>
<dbReference type="Proteomes" id="UP000018680">
    <property type="component" value="Chromosome"/>
</dbReference>
<name>V5WHC4_9SPIO</name>
<reference evidence="1 2" key="1">
    <citation type="journal article" date="2015" name="Stand. Genomic Sci.">
        <title>Complete genome sequence and description of Salinispira pacifica gen. nov., sp. nov., a novel spirochaete isolated form a hypersaline microbial mat.</title>
        <authorList>
            <person name="Ben Hania W."/>
            <person name="Joseph M."/>
            <person name="Schumann P."/>
            <person name="Bunk B."/>
            <person name="Fiebig A."/>
            <person name="Sproer C."/>
            <person name="Klenk H.P."/>
            <person name="Fardeau M.L."/>
            <person name="Spring S."/>
        </authorList>
    </citation>
    <scope>NUCLEOTIDE SEQUENCE [LARGE SCALE GENOMIC DNA]</scope>
    <source>
        <strain evidence="1 2">L21-RPul-D2</strain>
    </source>
</reference>
<proteinExistence type="predicted"/>